<dbReference type="InterPro" id="IPR058613">
    <property type="entry name" value="Ig_SMCHD1_4th"/>
</dbReference>
<dbReference type="InterPro" id="IPR058616">
    <property type="entry name" value="Ig_SMCHD1_8th"/>
</dbReference>
<dbReference type="GO" id="GO:0006302">
    <property type="term" value="P:double-strand break repair"/>
    <property type="evidence" value="ECO:0007669"/>
    <property type="project" value="InterPro"/>
</dbReference>
<feature type="domain" description="SMCHD1 Ig-like" evidence="2">
    <location>
        <begin position="269"/>
        <end position="325"/>
    </location>
</feature>
<keyword evidence="5" id="KW-1185">Reference proteome</keyword>
<sequence length="572" mass="62226">MEKFVERTDNLNAIEQGIRNKFKFAWLEEKDCNDDYLSDGLELSYENTHIKGLNCFIKGVLALGRVNTSAGKLSGACGPLPTFSVDCSATGSATLSGKPISLKKVTGVKRIKALFDIQGVRNMKAVERTIILKPSNRPASINVFYQDEGEKKQIKPAQTISKEAGTTIDNLSFEIFNEAGEPLDVDEKLRTKVKIPSMKAIKVTGTFLQPGALTSVVSNTSAEVSKLVFTEVGHQEVQIAVENLVCSVKCQVLAGPPAELRVEDWDIEQVNPASNNVSTNKDGVASFGILTFSGPVGTYEVRPKAQIGKVTVSGPALSVMIQANPDKPASVEVSSSGLSGAPVMAGHTVLDFTVVIKSETGGLLSSASLDCLSMQFSSVQAQRVLKTGPGSYVFKKCQVPDKAGRYFVEFSYDDGLYRVKSDSLEVLVEPGHPTSLAVCGGQLATPTVSNTRSAASRTLIKSLDLELRNLMVQESTSGKDGFEYHLKCSVVCDAIPKNKPLSALSIPFLFYNETEGFCFIISEDEFFRRRRCFDITFVTKEKKTKETKHMVSRTFPSQRITRRVPAHIPSSS</sequence>
<feature type="domain" description="SMCHD1 Ig-like" evidence="3">
    <location>
        <begin position="466"/>
        <end position="513"/>
    </location>
</feature>
<dbReference type="PANTHER" id="PTHR22640:SF2">
    <property type="entry name" value="STRUCTURAL MAINTENANCE OF CHROMOSOMES FLEXIBLE HINGE DOMAIN-CONTAINING PROTEIN 1"/>
    <property type="match status" value="1"/>
</dbReference>
<dbReference type="PANTHER" id="PTHR22640">
    <property type="entry name" value="STRUCTURAL MAINTENANCE OF CHROMOSOMES FLEXIBLE HINGE DOMAIN-CONTAINING PROTEIN 1"/>
    <property type="match status" value="1"/>
</dbReference>
<dbReference type="Pfam" id="PF26196">
    <property type="entry name" value="Ig_SMCHD1_4th"/>
    <property type="match status" value="1"/>
</dbReference>
<dbReference type="InterPro" id="IPR038892">
    <property type="entry name" value="SMCHD1"/>
</dbReference>
<reference evidence="4 5" key="1">
    <citation type="journal article" date="2021" name="Elife">
        <title>Chloroplast acquisition without the gene transfer in kleptoplastic sea slugs, Plakobranchus ocellatus.</title>
        <authorList>
            <person name="Maeda T."/>
            <person name="Takahashi S."/>
            <person name="Yoshida T."/>
            <person name="Shimamura S."/>
            <person name="Takaki Y."/>
            <person name="Nagai Y."/>
            <person name="Toyoda A."/>
            <person name="Suzuki Y."/>
            <person name="Arimoto A."/>
            <person name="Ishii H."/>
            <person name="Satoh N."/>
            <person name="Nishiyama T."/>
            <person name="Hasebe M."/>
            <person name="Maruyama T."/>
            <person name="Minagawa J."/>
            <person name="Obokata J."/>
            <person name="Shigenobu S."/>
        </authorList>
    </citation>
    <scope>NUCLEOTIDE SEQUENCE [LARGE SCALE GENOMIC DNA]</scope>
</reference>
<feature type="domain" description="SMCHD1 Ig-like" evidence="1">
    <location>
        <begin position="79"/>
        <end position="134"/>
    </location>
</feature>
<dbReference type="AlphaFoldDB" id="A0AAV4HL60"/>
<evidence type="ECO:0000313" key="4">
    <source>
        <dbReference type="EMBL" id="GFR98429.1"/>
    </source>
</evidence>
<name>A0AAV4HL60_9GAST</name>
<organism evidence="4 5">
    <name type="scientific">Elysia marginata</name>
    <dbReference type="NCBI Taxonomy" id="1093978"/>
    <lineage>
        <taxon>Eukaryota</taxon>
        <taxon>Metazoa</taxon>
        <taxon>Spiralia</taxon>
        <taxon>Lophotrochozoa</taxon>
        <taxon>Mollusca</taxon>
        <taxon>Gastropoda</taxon>
        <taxon>Heterobranchia</taxon>
        <taxon>Euthyneura</taxon>
        <taxon>Panpulmonata</taxon>
        <taxon>Sacoglossa</taxon>
        <taxon>Placobranchoidea</taxon>
        <taxon>Plakobranchidae</taxon>
        <taxon>Elysia</taxon>
    </lineage>
</organism>
<dbReference type="Pfam" id="PF26199">
    <property type="entry name" value="Ig_SMCHD1_8th"/>
    <property type="match status" value="1"/>
</dbReference>
<dbReference type="InterPro" id="IPR058615">
    <property type="entry name" value="Ig_SMCHD1_6th"/>
</dbReference>
<dbReference type="EMBL" id="BMAT01009096">
    <property type="protein sequence ID" value="GFR98429.1"/>
    <property type="molecule type" value="Genomic_DNA"/>
</dbReference>
<proteinExistence type="predicted"/>
<protein>
    <submittedName>
        <fullName evidence="4">Structural maintenance of chromosomes flexible hinge domain-containing protein 1</fullName>
    </submittedName>
</protein>
<comment type="caution">
    <text evidence="4">The sequence shown here is derived from an EMBL/GenBank/DDBJ whole genome shotgun (WGS) entry which is preliminary data.</text>
</comment>
<gene>
    <name evidence="4" type="ORF">ElyMa_004501300</name>
</gene>
<accession>A0AAV4HL60</accession>
<dbReference type="Proteomes" id="UP000762676">
    <property type="component" value="Unassembled WGS sequence"/>
</dbReference>
<evidence type="ECO:0000313" key="5">
    <source>
        <dbReference type="Proteomes" id="UP000762676"/>
    </source>
</evidence>
<dbReference type="Pfam" id="PF26198">
    <property type="entry name" value="Ig_SMCHD1_6th"/>
    <property type="match status" value="1"/>
</dbReference>
<evidence type="ECO:0000259" key="1">
    <source>
        <dbReference type="Pfam" id="PF26196"/>
    </source>
</evidence>
<evidence type="ECO:0000259" key="2">
    <source>
        <dbReference type="Pfam" id="PF26198"/>
    </source>
</evidence>
<evidence type="ECO:0000259" key="3">
    <source>
        <dbReference type="Pfam" id="PF26199"/>
    </source>
</evidence>